<gene>
    <name evidence="2" type="ORF">K8V32_10955</name>
</gene>
<dbReference type="Pfam" id="PF06998">
    <property type="entry name" value="DUF1307"/>
    <property type="match status" value="1"/>
</dbReference>
<dbReference type="InterPro" id="IPR009736">
    <property type="entry name" value="DUF1307"/>
</dbReference>
<protein>
    <submittedName>
        <fullName evidence="2">DUF1307 domain-containing protein</fullName>
    </submittedName>
</protein>
<reference evidence="2" key="2">
    <citation type="submission" date="2021-09" db="EMBL/GenBank/DDBJ databases">
        <authorList>
            <person name="Gilroy R."/>
        </authorList>
    </citation>
    <scope>NUCLEOTIDE SEQUENCE</scope>
    <source>
        <strain evidence="2">ChiHjej13B12-14962</strain>
    </source>
</reference>
<sequence length="158" mass="17318">MTITRFSKKLAALAVLPFAAVLTLSGCGEETTETSFKQEQNGVEMTLTYTHKGDEVLKQTTSNVIDYEAAGLADKEEAQALLDPMVEQAADIEGYEQSVEYGETSATEEVSIDYEVVDMSQLGDLPGFEGSADMEDADYVSFEESRELLEQQGFTEVE</sequence>
<dbReference type="Gene3D" id="3.30.1830.10">
    <property type="entry name" value="YehR-like"/>
    <property type="match status" value="1"/>
</dbReference>
<evidence type="ECO:0000313" key="3">
    <source>
        <dbReference type="Proteomes" id="UP000703315"/>
    </source>
</evidence>
<dbReference type="SUPFAM" id="SSF160704">
    <property type="entry name" value="YehR-like"/>
    <property type="match status" value="1"/>
</dbReference>
<evidence type="ECO:0000313" key="2">
    <source>
        <dbReference type="EMBL" id="HJF15298.1"/>
    </source>
</evidence>
<dbReference type="AlphaFoldDB" id="A0A921FNS0"/>
<keyword evidence="1" id="KW-0732">Signal</keyword>
<feature type="signal peptide" evidence="1">
    <location>
        <begin position="1"/>
        <end position="28"/>
    </location>
</feature>
<evidence type="ECO:0000256" key="1">
    <source>
        <dbReference type="SAM" id="SignalP"/>
    </source>
</evidence>
<reference evidence="2" key="1">
    <citation type="journal article" date="2021" name="PeerJ">
        <title>Extensive microbial diversity within the chicken gut microbiome revealed by metagenomics and culture.</title>
        <authorList>
            <person name="Gilroy R."/>
            <person name="Ravi A."/>
            <person name="Getino M."/>
            <person name="Pursley I."/>
            <person name="Horton D.L."/>
            <person name="Alikhan N.F."/>
            <person name="Baker D."/>
            <person name="Gharbi K."/>
            <person name="Hall N."/>
            <person name="Watson M."/>
            <person name="Adriaenssens E.M."/>
            <person name="Foster-Nyarko E."/>
            <person name="Jarju S."/>
            <person name="Secka A."/>
            <person name="Antonio M."/>
            <person name="Oren A."/>
            <person name="Chaudhuri R.R."/>
            <person name="La Ragione R."/>
            <person name="Hildebrand F."/>
            <person name="Pallen M.J."/>
        </authorList>
    </citation>
    <scope>NUCLEOTIDE SEQUENCE</scope>
    <source>
        <strain evidence="2">ChiHjej13B12-14962</strain>
    </source>
</reference>
<dbReference type="PROSITE" id="PS51257">
    <property type="entry name" value="PROKAR_LIPOPROTEIN"/>
    <property type="match status" value="1"/>
</dbReference>
<feature type="chain" id="PRO_5039138208" evidence="1">
    <location>
        <begin position="29"/>
        <end position="158"/>
    </location>
</feature>
<dbReference type="Proteomes" id="UP000703315">
    <property type="component" value="Unassembled WGS sequence"/>
</dbReference>
<dbReference type="PIRSF" id="PIRSF006187">
    <property type="entry name" value="DUF1307"/>
    <property type="match status" value="1"/>
</dbReference>
<comment type="caution">
    <text evidence="2">The sequence shown here is derived from an EMBL/GenBank/DDBJ whole genome shotgun (WGS) entry which is preliminary data.</text>
</comment>
<name>A0A921FNS0_9MICC</name>
<dbReference type="EMBL" id="DYXC01000124">
    <property type="protein sequence ID" value="HJF15298.1"/>
    <property type="molecule type" value="Genomic_DNA"/>
</dbReference>
<proteinExistence type="predicted"/>
<dbReference type="InterPro" id="IPR036699">
    <property type="entry name" value="YehR-like_sf"/>
</dbReference>
<organism evidence="2 3">
    <name type="scientific">Enteractinococcus helveticum</name>
    <dbReference type="NCBI Taxonomy" id="1837282"/>
    <lineage>
        <taxon>Bacteria</taxon>
        <taxon>Bacillati</taxon>
        <taxon>Actinomycetota</taxon>
        <taxon>Actinomycetes</taxon>
        <taxon>Micrococcales</taxon>
        <taxon>Micrococcaceae</taxon>
    </lineage>
</organism>
<dbReference type="RefSeq" id="WP_303907163.1">
    <property type="nucleotide sequence ID" value="NZ_DYXC01000124.1"/>
</dbReference>
<accession>A0A921FNS0</accession>